<evidence type="ECO:0000256" key="7">
    <source>
        <dbReference type="ARBA" id="ARBA00023235"/>
    </source>
</evidence>
<dbReference type="InterPro" id="IPR001179">
    <property type="entry name" value="PPIase_FKBP_dom"/>
</dbReference>
<keyword evidence="13" id="KW-1185">Reference proteome</keyword>
<reference evidence="12 13" key="1">
    <citation type="submission" date="2018-08" db="EMBL/GenBank/DDBJ databases">
        <title>Mucilaginibacter sp. MYSH2.</title>
        <authorList>
            <person name="Seo T."/>
        </authorList>
    </citation>
    <scope>NUCLEOTIDE SEQUENCE [LARGE SCALE GENOMIC DNA]</scope>
    <source>
        <strain evidence="12 13">MYSH2</strain>
    </source>
</reference>
<dbReference type="PANTHER" id="PTHR47861">
    <property type="entry name" value="FKBP-TYPE PEPTIDYL-PROLYL CIS-TRANS ISOMERASE SLYD"/>
    <property type="match status" value="1"/>
</dbReference>
<proteinExistence type="inferred from homology"/>
<dbReference type="RefSeq" id="WP_117391364.1">
    <property type="nucleotide sequence ID" value="NZ_QWDC01000001.1"/>
</dbReference>
<evidence type="ECO:0000313" key="13">
    <source>
        <dbReference type="Proteomes" id="UP000264217"/>
    </source>
</evidence>
<protein>
    <recommendedName>
        <fullName evidence="10">Peptidyl-prolyl cis-trans isomerase</fullName>
        <ecNumber evidence="10">5.2.1.8</ecNumber>
    </recommendedName>
</protein>
<dbReference type="GO" id="GO:0003755">
    <property type="term" value="F:peptidyl-prolyl cis-trans isomerase activity"/>
    <property type="evidence" value="ECO:0007669"/>
    <property type="project" value="UniProtKB-UniRule"/>
</dbReference>
<keyword evidence="5 9" id="KW-0697">Rotamase</keyword>
<evidence type="ECO:0000256" key="3">
    <source>
        <dbReference type="ARBA" id="ARBA00006577"/>
    </source>
</evidence>
<dbReference type="OrthoDB" id="9808891at2"/>
<dbReference type="PANTHER" id="PTHR47861:SF3">
    <property type="entry name" value="FKBP-TYPE PEPTIDYL-PROLYL CIS-TRANS ISOMERASE SLYD"/>
    <property type="match status" value="1"/>
</dbReference>
<dbReference type="GO" id="GO:0042026">
    <property type="term" value="P:protein refolding"/>
    <property type="evidence" value="ECO:0007669"/>
    <property type="project" value="UniProtKB-ARBA"/>
</dbReference>
<keyword evidence="6" id="KW-0143">Chaperone</keyword>
<dbReference type="EMBL" id="QWDC01000001">
    <property type="protein sequence ID" value="RFZ95813.1"/>
    <property type="molecule type" value="Genomic_DNA"/>
</dbReference>
<evidence type="ECO:0000256" key="6">
    <source>
        <dbReference type="ARBA" id="ARBA00023186"/>
    </source>
</evidence>
<keyword evidence="4" id="KW-0963">Cytoplasm</keyword>
<dbReference type="PROSITE" id="PS50059">
    <property type="entry name" value="FKBP_PPIASE"/>
    <property type="match status" value="1"/>
</dbReference>
<dbReference type="Gene3D" id="3.10.50.40">
    <property type="match status" value="1"/>
</dbReference>
<comment type="subcellular location">
    <subcellularLocation>
        <location evidence="2">Cytoplasm</location>
    </subcellularLocation>
</comment>
<dbReference type="AlphaFoldDB" id="A0A372P0B2"/>
<organism evidence="12 13">
    <name type="scientific">Mucilaginibacter conchicola</name>
    <dbReference type="NCBI Taxonomy" id="2303333"/>
    <lineage>
        <taxon>Bacteria</taxon>
        <taxon>Pseudomonadati</taxon>
        <taxon>Bacteroidota</taxon>
        <taxon>Sphingobacteriia</taxon>
        <taxon>Sphingobacteriales</taxon>
        <taxon>Sphingobacteriaceae</taxon>
        <taxon>Mucilaginibacter</taxon>
    </lineage>
</organism>
<evidence type="ECO:0000259" key="11">
    <source>
        <dbReference type="PROSITE" id="PS50059"/>
    </source>
</evidence>
<evidence type="ECO:0000256" key="8">
    <source>
        <dbReference type="ARBA" id="ARBA00037071"/>
    </source>
</evidence>
<accession>A0A372P0B2</accession>
<evidence type="ECO:0000256" key="2">
    <source>
        <dbReference type="ARBA" id="ARBA00004496"/>
    </source>
</evidence>
<gene>
    <name evidence="12" type="ORF">D0C36_04060</name>
</gene>
<evidence type="ECO:0000256" key="1">
    <source>
        <dbReference type="ARBA" id="ARBA00000971"/>
    </source>
</evidence>
<keyword evidence="7 9" id="KW-0413">Isomerase</keyword>
<evidence type="ECO:0000313" key="12">
    <source>
        <dbReference type="EMBL" id="RFZ95813.1"/>
    </source>
</evidence>
<dbReference type="EC" id="5.2.1.8" evidence="10"/>
<evidence type="ECO:0000256" key="5">
    <source>
        <dbReference type="ARBA" id="ARBA00023110"/>
    </source>
</evidence>
<comment type="similarity">
    <text evidence="3 10">Belongs to the FKBP-type PPIase family.</text>
</comment>
<evidence type="ECO:0000256" key="4">
    <source>
        <dbReference type="ARBA" id="ARBA00022490"/>
    </source>
</evidence>
<dbReference type="Pfam" id="PF00254">
    <property type="entry name" value="FKBP_C"/>
    <property type="match status" value="1"/>
</dbReference>
<comment type="caution">
    <text evidence="12">The sequence shown here is derived from an EMBL/GenBank/DDBJ whole genome shotgun (WGS) entry which is preliminary data.</text>
</comment>
<evidence type="ECO:0000256" key="10">
    <source>
        <dbReference type="RuleBase" id="RU003915"/>
    </source>
</evidence>
<dbReference type="SUPFAM" id="SSF54534">
    <property type="entry name" value="FKBP-like"/>
    <property type="match status" value="1"/>
</dbReference>
<dbReference type="GO" id="GO:0005737">
    <property type="term" value="C:cytoplasm"/>
    <property type="evidence" value="ECO:0007669"/>
    <property type="project" value="UniProtKB-SubCell"/>
</dbReference>
<sequence>MKIQPQHVVSLTYDLYVKKEDGEEGLVESATQEQPLTFLFGAGQMIPKFEENLSTLSTGDAYDFRISAQDGYGEYDQEAVANLPKEMFQGQGADLPQVGEILPLQDNNGNRFQGQVVSITEDSVIVDLNHPMAGQELHFKGEIINVRPATPEELSHGHAHGPDGHHGH</sequence>
<evidence type="ECO:0000256" key="9">
    <source>
        <dbReference type="PROSITE-ProRule" id="PRU00277"/>
    </source>
</evidence>
<name>A0A372P0B2_9SPHI</name>
<dbReference type="InterPro" id="IPR046357">
    <property type="entry name" value="PPIase_dom_sf"/>
</dbReference>
<comment type="function">
    <text evidence="8">Also involved in hydrogenase metallocenter assembly, probably by participating in the nickel insertion step. This function in hydrogenase biosynthesis requires chaperone activity and the presence of the metal-binding domain, but not PPIase activity.</text>
</comment>
<feature type="domain" description="PPIase FKBP-type" evidence="11">
    <location>
        <begin position="6"/>
        <end position="84"/>
    </location>
</feature>
<dbReference type="Proteomes" id="UP000264217">
    <property type="component" value="Unassembled WGS sequence"/>
</dbReference>
<comment type="catalytic activity">
    <reaction evidence="1 9 10">
        <text>[protein]-peptidylproline (omega=180) = [protein]-peptidylproline (omega=0)</text>
        <dbReference type="Rhea" id="RHEA:16237"/>
        <dbReference type="Rhea" id="RHEA-COMP:10747"/>
        <dbReference type="Rhea" id="RHEA-COMP:10748"/>
        <dbReference type="ChEBI" id="CHEBI:83833"/>
        <dbReference type="ChEBI" id="CHEBI:83834"/>
        <dbReference type="EC" id="5.2.1.8"/>
    </reaction>
</comment>